<dbReference type="EMBL" id="NWBU01000003">
    <property type="protein sequence ID" value="PTQ13714.1"/>
    <property type="molecule type" value="Genomic_DNA"/>
</dbReference>
<dbReference type="RefSeq" id="WP_107965844.1">
    <property type="nucleotide sequence ID" value="NZ_NWBU01000003.1"/>
</dbReference>
<dbReference type="Proteomes" id="UP000244162">
    <property type="component" value="Unassembled WGS sequence"/>
</dbReference>
<dbReference type="AlphaFoldDB" id="A0A2T5G3A7"/>
<reference evidence="2 3" key="1">
    <citation type="submission" date="2017-09" db="EMBL/GenBank/DDBJ databases">
        <title>Sphingomonas panjinensis sp.nov., isolated from oil-contaminated soil.</title>
        <authorList>
            <person name="Wang L."/>
            <person name="Chen L."/>
        </authorList>
    </citation>
    <scope>NUCLEOTIDE SEQUENCE [LARGE SCALE GENOMIC DNA]</scope>
    <source>
        <strain evidence="2 3">FW-11</strain>
    </source>
</reference>
<organism evidence="2 3">
    <name type="scientific">Sphingomonas oleivorans</name>
    <dbReference type="NCBI Taxonomy" id="1735121"/>
    <lineage>
        <taxon>Bacteria</taxon>
        <taxon>Pseudomonadati</taxon>
        <taxon>Pseudomonadota</taxon>
        <taxon>Alphaproteobacteria</taxon>
        <taxon>Sphingomonadales</taxon>
        <taxon>Sphingomonadaceae</taxon>
        <taxon>Sphingomonas</taxon>
    </lineage>
</organism>
<protein>
    <submittedName>
        <fullName evidence="2">Uncharacterized protein</fullName>
    </submittedName>
</protein>
<evidence type="ECO:0000313" key="2">
    <source>
        <dbReference type="EMBL" id="PTQ13714.1"/>
    </source>
</evidence>
<gene>
    <name evidence="2" type="ORF">CLG96_00060</name>
</gene>
<proteinExistence type="predicted"/>
<evidence type="ECO:0000256" key="1">
    <source>
        <dbReference type="SAM" id="MobiDB-lite"/>
    </source>
</evidence>
<comment type="caution">
    <text evidence="2">The sequence shown here is derived from an EMBL/GenBank/DDBJ whole genome shotgun (WGS) entry which is preliminary data.</text>
</comment>
<sequence length="62" mass="7211">MATGRSAKRHGFERRRDAQKNKRAGFLEDCLVQYEIRDQPLEPRSLALQIVGYAALRVIRRV</sequence>
<evidence type="ECO:0000313" key="3">
    <source>
        <dbReference type="Proteomes" id="UP000244162"/>
    </source>
</evidence>
<name>A0A2T5G3A7_9SPHN</name>
<keyword evidence="3" id="KW-1185">Reference proteome</keyword>
<feature type="region of interest" description="Disordered" evidence="1">
    <location>
        <begin position="1"/>
        <end position="20"/>
    </location>
</feature>
<accession>A0A2T5G3A7</accession>
<feature type="compositionally biased region" description="Basic residues" evidence="1">
    <location>
        <begin position="1"/>
        <end position="13"/>
    </location>
</feature>